<dbReference type="KEGG" id="sand:H3309_10655"/>
<gene>
    <name evidence="2" type="ORF">H3309_10655</name>
</gene>
<keyword evidence="3" id="KW-1185">Reference proteome</keyword>
<dbReference type="EMBL" id="CP059851">
    <property type="protein sequence ID" value="QMW21854.1"/>
    <property type="molecule type" value="Genomic_DNA"/>
</dbReference>
<evidence type="ECO:0000313" key="2">
    <source>
        <dbReference type="EMBL" id="QMW21854.1"/>
    </source>
</evidence>
<protein>
    <submittedName>
        <fullName evidence="2">Uncharacterized protein</fullName>
    </submittedName>
</protein>
<keyword evidence="1" id="KW-1133">Transmembrane helix</keyword>
<reference evidence="2 3" key="1">
    <citation type="submission" date="2020-07" db="EMBL/GenBank/DDBJ databases">
        <title>Complete genome sequence for Sandaracinobacter sp. M6.</title>
        <authorList>
            <person name="Tang Y."/>
            <person name="Liu Q."/>
            <person name="Guo Z."/>
            <person name="Lei P."/>
            <person name="Huang B."/>
        </authorList>
    </citation>
    <scope>NUCLEOTIDE SEQUENCE [LARGE SCALE GENOMIC DNA]</scope>
    <source>
        <strain evidence="2 3">M6</strain>
    </source>
</reference>
<feature type="transmembrane region" description="Helical" evidence="1">
    <location>
        <begin position="44"/>
        <end position="62"/>
    </location>
</feature>
<name>A0A7G5IER2_9SPHN</name>
<accession>A0A7G5IER2</accession>
<evidence type="ECO:0000256" key="1">
    <source>
        <dbReference type="SAM" id="Phobius"/>
    </source>
</evidence>
<feature type="transmembrane region" description="Helical" evidence="1">
    <location>
        <begin position="21"/>
        <end position="38"/>
    </location>
</feature>
<dbReference type="RefSeq" id="WP_182294700.1">
    <property type="nucleotide sequence ID" value="NZ_CP059851.1"/>
</dbReference>
<keyword evidence="1" id="KW-0472">Membrane</keyword>
<keyword evidence="1" id="KW-0812">Transmembrane</keyword>
<organism evidence="2 3">
    <name type="scientific">Sandaracinobacteroides saxicola</name>
    <dbReference type="NCBI Taxonomy" id="2759707"/>
    <lineage>
        <taxon>Bacteria</taxon>
        <taxon>Pseudomonadati</taxon>
        <taxon>Pseudomonadota</taxon>
        <taxon>Alphaproteobacteria</taxon>
        <taxon>Sphingomonadales</taxon>
        <taxon>Sphingosinicellaceae</taxon>
        <taxon>Sandaracinobacteroides</taxon>
    </lineage>
</organism>
<evidence type="ECO:0000313" key="3">
    <source>
        <dbReference type="Proteomes" id="UP000515292"/>
    </source>
</evidence>
<dbReference type="Proteomes" id="UP000515292">
    <property type="component" value="Chromosome"/>
</dbReference>
<sequence length="107" mass="12387">MKWYLPIRRWVDSRWNEPGNGWKAAFAIAMIPMVLVSASGLGSMSFTLSVVWAIIWMMFMAWRGLRMLRAGAIVHEQEYDRRGKFKLTHEYHRTGSATAARRAARRG</sequence>
<dbReference type="AlphaFoldDB" id="A0A7G5IER2"/>
<proteinExistence type="predicted"/>